<evidence type="ECO:0000313" key="3">
    <source>
        <dbReference type="Proteomes" id="UP001324115"/>
    </source>
</evidence>
<accession>A0AAN7E6Y5</accession>
<keyword evidence="1" id="KW-0472">Membrane</keyword>
<protein>
    <submittedName>
        <fullName evidence="2">Uncharacterized protein</fullName>
    </submittedName>
</protein>
<keyword evidence="1" id="KW-1133">Transmembrane helix</keyword>
<evidence type="ECO:0000313" key="2">
    <source>
        <dbReference type="EMBL" id="KAK4563713.1"/>
    </source>
</evidence>
<reference evidence="2 3" key="1">
    <citation type="journal article" date="2023" name="G3 (Bethesda)">
        <title>A haplotype-resolved chromosome-scale genome for Quercus rubra L. provides insights into the genetics of adaptive traits for red oak species.</title>
        <authorList>
            <person name="Kapoor B."/>
            <person name="Jenkins J."/>
            <person name="Schmutz J."/>
            <person name="Zhebentyayeva T."/>
            <person name="Kuelheim C."/>
            <person name="Coggeshall M."/>
            <person name="Heim C."/>
            <person name="Lasky J.R."/>
            <person name="Leites L."/>
            <person name="Islam-Faridi N."/>
            <person name="Romero-Severson J."/>
            <person name="DeLeo V.L."/>
            <person name="Lucas S.M."/>
            <person name="Lazic D."/>
            <person name="Gailing O."/>
            <person name="Carlson J."/>
            <person name="Staton M."/>
        </authorList>
    </citation>
    <scope>NUCLEOTIDE SEQUENCE [LARGE SCALE GENOMIC DNA]</scope>
    <source>
        <strain evidence="2">Pseudo-F2</strain>
    </source>
</reference>
<name>A0AAN7E6Y5_QUERU</name>
<dbReference type="Proteomes" id="UP001324115">
    <property type="component" value="Unassembled WGS sequence"/>
</dbReference>
<proteinExistence type="predicted"/>
<keyword evidence="1" id="KW-0812">Transmembrane</keyword>
<sequence length="103" mass="11299">MLHNVVLRPPTEAVVVIIKVVDVVILIPVVANIFKETLTCRCQICDSFNHTANTCYQPYSNAPPSPSAHMASYGAPSQVLDWFPDTVATHHVTPDVTSLNWPS</sequence>
<comment type="caution">
    <text evidence="2">The sequence shown here is derived from an EMBL/GenBank/DDBJ whole genome shotgun (WGS) entry which is preliminary data.</text>
</comment>
<dbReference type="AlphaFoldDB" id="A0AAN7E6Y5"/>
<keyword evidence="3" id="KW-1185">Reference proteome</keyword>
<gene>
    <name evidence="2" type="ORF">RGQ29_006024</name>
</gene>
<evidence type="ECO:0000256" key="1">
    <source>
        <dbReference type="SAM" id="Phobius"/>
    </source>
</evidence>
<dbReference type="EMBL" id="JAXUIC010000011">
    <property type="protein sequence ID" value="KAK4563713.1"/>
    <property type="molecule type" value="Genomic_DNA"/>
</dbReference>
<organism evidence="2 3">
    <name type="scientific">Quercus rubra</name>
    <name type="common">Northern red oak</name>
    <name type="synonym">Quercus borealis</name>
    <dbReference type="NCBI Taxonomy" id="3512"/>
    <lineage>
        <taxon>Eukaryota</taxon>
        <taxon>Viridiplantae</taxon>
        <taxon>Streptophyta</taxon>
        <taxon>Embryophyta</taxon>
        <taxon>Tracheophyta</taxon>
        <taxon>Spermatophyta</taxon>
        <taxon>Magnoliopsida</taxon>
        <taxon>eudicotyledons</taxon>
        <taxon>Gunneridae</taxon>
        <taxon>Pentapetalae</taxon>
        <taxon>rosids</taxon>
        <taxon>fabids</taxon>
        <taxon>Fagales</taxon>
        <taxon>Fagaceae</taxon>
        <taxon>Quercus</taxon>
    </lineage>
</organism>
<feature type="transmembrane region" description="Helical" evidence="1">
    <location>
        <begin position="13"/>
        <end position="34"/>
    </location>
</feature>